<feature type="compositionally biased region" description="Low complexity" evidence="1">
    <location>
        <begin position="111"/>
        <end position="136"/>
    </location>
</feature>
<dbReference type="GO" id="GO:0030544">
    <property type="term" value="F:Hsp70 protein binding"/>
    <property type="evidence" value="ECO:0007669"/>
    <property type="project" value="TreeGrafter"/>
</dbReference>
<evidence type="ECO:0000259" key="2">
    <source>
        <dbReference type="PROSITE" id="PS50076"/>
    </source>
</evidence>
<sequence length="218" mass="22475">MEGNKDEASRCVGLAKQSMMAGDFAKAQRLLEKAQRMFPLPEIKPLAAACMQKLNPAAAAAAAGSSPGGEGEPAAAAANSSSNNCSSNNCSSSSSSSSNPKGPRQRRPSHAQGGPRPAAGAAGTAAAAAAAAAAPPAHTPEQARLCEVVLKESCFYKVLGVPNDASEEAIKKAYRRLALMLHPDKNKAPKAEDAFKKSVRDFSRAAPGRGRGSQQYQE</sequence>
<dbReference type="PANTHER" id="PTHR43908:SF3">
    <property type="entry name" value="AT29763P-RELATED"/>
    <property type="match status" value="1"/>
</dbReference>
<proteinExistence type="predicted"/>
<feature type="region of interest" description="Disordered" evidence="1">
    <location>
        <begin position="184"/>
        <end position="218"/>
    </location>
</feature>
<feature type="compositionally biased region" description="Basic and acidic residues" evidence="1">
    <location>
        <begin position="184"/>
        <end position="203"/>
    </location>
</feature>
<evidence type="ECO:0000256" key="1">
    <source>
        <dbReference type="SAM" id="MobiDB-lite"/>
    </source>
</evidence>
<dbReference type="EMBL" id="HG713214">
    <property type="protein sequence ID" value="CDJ52900.1"/>
    <property type="molecule type" value="Genomic_DNA"/>
</dbReference>
<dbReference type="CDD" id="cd06257">
    <property type="entry name" value="DnaJ"/>
    <property type="match status" value="1"/>
</dbReference>
<dbReference type="Proteomes" id="UP000030750">
    <property type="component" value="Unassembled WGS sequence"/>
</dbReference>
<evidence type="ECO:0000313" key="4">
    <source>
        <dbReference type="Proteomes" id="UP000030750"/>
    </source>
</evidence>
<dbReference type="VEuPathDB" id="ToxoDB:EBH_0053270"/>
<name>U6LYL7_9EIME</name>
<dbReference type="InterPro" id="IPR001623">
    <property type="entry name" value="DnaJ_domain"/>
</dbReference>
<dbReference type="SMART" id="SM00271">
    <property type="entry name" value="DnaJ"/>
    <property type="match status" value="1"/>
</dbReference>
<feature type="domain" description="J" evidence="2">
    <location>
        <begin position="154"/>
        <end position="218"/>
    </location>
</feature>
<organism evidence="3 4">
    <name type="scientific">Eimeria brunetti</name>
    <dbReference type="NCBI Taxonomy" id="51314"/>
    <lineage>
        <taxon>Eukaryota</taxon>
        <taxon>Sar</taxon>
        <taxon>Alveolata</taxon>
        <taxon>Apicomplexa</taxon>
        <taxon>Conoidasida</taxon>
        <taxon>Coccidia</taxon>
        <taxon>Eucoccidiorida</taxon>
        <taxon>Eimeriorina</taxon>
        <taxon>Eimeriidae</taxon>
        <taxon>Eimeria</taxon>
    </lineage>
</organism>
<dbReference type="InterPro" id="IPR051100">
    <property type="entry name" value="DnaJ_subfamily_B/C"/>
</dbReference>
<dbReference type="AlphaFoldDB" id="U6LYL7"/>
<dbReference type="GO" id="GO:0071218">
    <property type="term" value="P:cellular response to misfolded protein"/>
    <property type="evidence" value="ECO:0007669"/>
    <property type="project" value="TreeGrafter"/>
</dbReference>
<dbReference type="PROSITE" id="PS50076">
    <property type="entry name" value="DNAJ_2"/>
    <property type="match status" value="1"/>
</dbReference>
<evidence type="ECO:0000313" key="3">
    <source>
        <dbReference type="EMBL" id="CDJ52900.1"/>
    </source>
</evidence>
<feature type="region of interest" description="Disordered" evidence="1">
    <location>
        <begin position="58"/>
        <end position="140"/>
    </location>
</feature>
<reference evidence="3" key="1">
    <citation type="submission" date="2013-10" db="EMBL/GenBank/DDBJ databases">
        <title>Genomic analysis of the causative agents of coccidiosis in chickens.</title>
        <authorList>
            <person name="Reid A.J."/>
            <person name="Blake D."/>
            <person name="Billington K."/>
            <person name="Browne H."/>
            <person name="Dunn M."/>
            <person name="Hung S."/>
            <person name="Kawahara F."/>
            <person name="Miranda-Saavedra D."/>
            <person name="Mourier T."/>
            <person name="Nagra H."/>
            <person name="Otto T.D."/>
            <person name="Rawlings N."/>
            <person name="Sanchez A."/>
            <person name="Sanders M."/>
            <person name="Subramaniam C."/>
            <person name="Tay Y."/>
            <person name="Dear P."/>
            <person name="Doerig C."/>
            <person name="Gruber A."/>
            <person name="Parkinson J."/>
            <person name="Shirley M."/>
            <person name="Wan K.L."/>
            <person name="Berriman M."/>
            <person name="Tomley F."/>
            <person name="Pain A."/>
        </authorList>
    </citation>
    <scope>NUCLEOTIDE SEQUENCE [LARGE SCALE GENOMIC DNA]</scope>
    <source>
        <strain evidence="3">Houghton</strain>
    </source>
</reference>
<reference evidence="3" key="2">
    <citation type="submission" date="2013-10" db="EMBL/GenBank/DDBJ databases">
        <authorList>
            <person name="Aslett M."/>
        </authorList>
    </citation>
    <scope>NUCLEOTIDE SEQUENCE [LARGE SCALE GENOMIC DNA]</scope>
    <source>
        <strain evidence="3">Houghton</strain>
    </source>
</reference>
<dbReference type="SUPFAM" id="SSF46565">
    <property type="entry name" value="Chaperone J-domain"/>
    <property type="match status" value="1"/>
</dbReference>
<dbReference type="GO" id="GO:0005789">
    <property type="term" value="C:endoplasmic reticulum membrane"/>
    <property type="evidence" value="ECO:0007669"/>
    <property type="project" value="TreeGrafter"/>
</dbReference>
<dbReference type="Pfam" id="PF00226">
    <property type="entry name" value="DnaJ"/>
    <property type="match status" value="1"/>
</dbReference>
<feature type="compositionally biased region" description="Low complexity" evidence="1">
    <location>
        <begin position="72"/>
        <end position="100"/>
    </location>
</feature>
<dbReference type="Gene3D" id="1.10.287.110">
    <property type="entry name" value="DnaJ domain"/>
    <property type="match status" value="1"/>
</dbReference>
<dbReference type="PANTHER" id="PTHR43908">
    <property type="entry name" value="AT29763P-RELATED"/>
    <property type="match status" value="1"/>
</dbReference>
<accession>U6LYL7</accession>
<gene>
    <name evidence="3" type="ORF">EBH_0053270</name>
</gene>
<dbReference type="InterPro" id="IPR036869">
    <property type="entry name" value="J_dom_sf"/>
</dbReference>
<dbReference type="PRINTS" id="PR00625">
    <property type="entry name" value="JDOMAIN"/>
</dbReference>
<keyword evidence="4" id="KW-1185">Reference proteome</keyword>
<dbReference type="OrthoDB" id="10250354at2759"/>
<protein>
    <submittedName>
        <fullName evidence="3">DnaJ domain-containing protein, putative</fullName>
    </submittedName>
</protein>